<dbReference type="AlphaFoldDB" id="A0A2I0B4C3"/>
<reference evidence="4 5" key="1">
    <citation type="journal article" date="2017" name="Nature">
        <title>The Apostasia genome and the evolution of orchids.</title>
        <authorList>
            <person name="Zhang G.Q."/>
            <person name="Liu K.W."/>
            <person name="Li Z."/>
            <person name="Lohaus R."/>
            <person name="Hsiao Y.Y."/>
            <person name="Niu S.C."/>
            <person name="Wang J.Y."/>
            <person name="Lin Y.C."/>
            <person name="Xu Q."/>
            <person name="Chen L.J."/>
            <person name="Yoshida K."/>
            <person name="Fujiwara S."/>
            <person name="Wang Z.W."/>
            <person name="Zhang Y.Q."/>
            <person name="Mitsuda N."/>
            <person name="Wang M."/>
            <person name="Liu G.H."/>
            <person name="Pecoraro L."/>
            <person name="Huang H.X."/>
            <person name="Xiao X.J."/>
            <person name="Lin M."/>
            <person name="Wu X.Y."/>
            <person name="Wu W.L."/>
            <person name="Chen Y.Y."/>
            <person name="Chang S.B."/>
            <person name="Sakamoto S."/>
            <person name="Ohme-Takagi M."/>
            <person name="Yagi M."/>
            <person name="Zeng S.J."/>
            <person name="Shen C.Y."/>
            <person name="Yeh C.M."/>
            <person name="Luo Y.B."/>
            <person name="Tsai W.C."/>
            <person name="Van de Peer Y."/>
            <person name="Liu Z.J."/>
        </authorList>
    </citation>
    <scope>NUCLEOTIDE SEQUENCE [LARGE SCALE GENOMIC DNA]</scope>
    <source>
        <strain evidence="5">cv. Shenzhen</strain>
        <tissue evidence="4">Stem</tissue>
    </source>
</reference>
<feature type="coiled-coil region" evidence="1">
    <location>
        <begin position="700"/>
        <end position="811"/>
    </location>
</feature>
<dbReference type="SUPFAM" id="SSF57997">
    <property type="entry name" value="Tropomyosin"/>
    <property type="match status" value="2"/>
</dbReference>
<organism evidence="4 5">
    <name type="scientific">Apostasia shenzhenica</name>
    <dbReference type="NCBI Taxonomy" id="1088818"/>
    <lineage>
        <taxon>Eukaryota</taxon>
        <taxon>Viridiplantae</taxon>
        <taxon>Streptophyta</taxon>
        <taxon>Embryophyta</taxon>
        <taxon>Tracheophyta</taxon>
        <taxon>Spermatophyta</taxon>
        <taxon>Magnoliopsida</taxon>
        <taxon>Liliopsida</taxon>
        <taxon>Asparagales</taxon>
        <taxon>Orchidaceae</taxon>
        <taxon>Apostasioideae</taxon>
        <taxon>Apostasia</taxon>
    </lineage>
</organism>
<keyword evidence="5" id="KW-1185">Reference proteome</keyword>
<accession>A0A2I0B4C3</accession>
<keyword evidence="3" id="KW-1133">Transmembrane helix</keyword>
<feature type="coiled-coil region" evidence="1">
    <location>
        <begin position="619"/>
        <end position="653"/>
    </location>
</feature>
<evidence type="ECO:0000256" key="3">
    <source>
        <dbReference type="SAM" id="Phobius"/>
    </source>
</evidence>
<sequence>MEEETHSGSADIAVKLPGEKVDGIDQDIFINGDQTLEAQEQKEVKKGSRHAAEPDSSNMRDELLEAQDKINALELQLEDLKEELRKSESEKAVLKSEADLANERIKMMDRQCEELELDCKRMREEISAEEHKYDMQGVSLQEALRNLDTKQKELTDMIEAFESLTAELENSKKKFKELELELDATKSLAQNLEELSNEKISHADLQSQRALELEKIAEHANMSLNEMENHVGKLQEELKELYAKLEENKQVEETLTATKLELAAVVDKLEASQSHLEELKLKHSAKEASILELTQELDILRSSEEQLKQDKLTFEGLHYSIKEDLHTKIMALEEFQLKHEQELKTKETMEDRLKKQETNVLSLKEELVELKGENESLHGKLVDFATSESELKSKLEEAEMRLKHAEKHNSDLEQQVSISGQKYLDAGKEIKELRVKTKHLASLLTEAEENNSLSKCHVQAFEDRVSQLESSLSEAYLKKSELEHELKDLTERYAGLEEQNSSAHQHSLELNDLLHKSESEAENTKKRATELELLLEALTLEKHEMKQRLEVAAGKCKDAEVELELLVEQLSGVSSELEEFKTKTASLQAALHLANEKDHELAEMLNVISEERKNFEDLSNSYSDKLLQAENTIECLQNELKYTQEKLEAVESDFQASGLRENEVVEKLKFAEEQLEHHLKSVEQSSTRCVELESLHDSLLRDTERKLQEAAENCSQKDLEAKQLYSRVKSLEQESDFHQVQAKETAKQLVSITMELEANTVKLATCESTVDELKDKLSEREAQTEHYLIESEKLNKELEEAHSKINELHESLSSIYAEKEVADNRLLSSLQNISELTDERSRILQHQSEIEASIKETEVKLSEALNRFTQRDCEAIASNEKLLALETRLKAHEENAKEFAAFAENRKAELEDAVLKIQSLEQLIEEKQSRASHFENKNEDLGRENLNVCAKLSECEAKVHELEGILKSITAEKEDVNLQLQSLRNEAEDLTQQFAFEREKLQSQVSSLLDENDRINKLYQDAKDDLLAAKAQLEILDVHKTREISLSADLENLKEELFEKSKLEPLISELRQQLTHIEIKHQEEKESSLKMQQERETIAKHLDTELETEKQHSLHLLKQIEELQSKLQEAETQHKEDLEKAKHLNLVNEELRKTKAELNSKLQTIETKSRETSIEDKHEIIASDIRQGVEARSRDLDFPVVKKERKKKRDKTTAEKASTSSTEATAIEKSGIDSLKFMLGVVILSIVFGVFLGKQY</sequence>
<evidence type="ECO:0000313" key="5">
    <source>
        <dbReference type="Proteomes" id="UP000236161"/>
    </source>
</evidence>
<feature type="coiled-coil region" evidence="1">
    <location>
        <begin position="875"/>
        <end position="1087"/>
    </location>
</feature>
<proteinExistence type="predicted"/>
<keyword evidence="3" id="KW-0812">Transmembrane</keyword>
<name>A0A2I0B4C3_9ASPA</name>
<gene>
    <name evidence="4" type="ORF">AXF42_Ash012229</name>
</gene>
<dbReference type="OrthoDB" id="770890at2759"/>
<protein>
    <submittedName>
        <fullName evidence="4">Uncharacterized protein</fullName>
    </submittedName>
</protein>
<dbReference type="PANTHER" id="PTHR43049:SF1">
    <property type="entry name" value="EARLY ENDOSOME ANTIGEN"/>
    <property type="match status" value="1"/>
</dbReference>
<feature type="coiled-coil region" evidence="1">
    <location>
        <begin position="1113"/>
        <end position="1168"/>
    </location>
</feature>
<evidence type="ECO:0000256" key="2">
    <source>
        <dbReference type="SAM" id="MobiDB-lite"/>
    </source>
</evidence>
<feature type="transmembrane region" description="Helical" evidence="3">
    <location>
        <begin position="1235"/>
        <end position="1253"/>
    </location>
</feature>
<keyword evidence="1" id="KW-0175">Coiled coil</keyword>
<evidence type="ECO:0000256" key="1">
    <source>
        <dbReference type="SAM" id="Coils"/>
    </source>
</evidence>
<dbReference type="Proteomes" id="UP000236161">
    <property type="component" value="Unassembled WGS sequence"/>
</dbReference>
<dbReference type="EMBL" id="KZ451916">
    <property type="protein sequence ID" value="PKA62642.1"/>
    <property type="molecule type" value="Genomic_DNA"/>
</dbReference>
<keyword evidence="3" id="KW-0472">Membrane</keyword>
<feature type="region of interest" description="Disordered" evidence="2">
    <location>
        <begin position="39"/>
        <end position="60"/>
    </location>
</feature>
<feature type="region of interest" description="Disordered" evidence="2">
    <location>
        <begin position="1202"/>
        <end position="1222"/>
    </location>
</feature>
<dbReference type="PANTHER" id="PTHR43049">
    <property type="entry name" value="EARLY ENDOSOME ANTIGEN"/>
    <property type="match status" value="1"/>
</dbReference>
<dbReference type="STRING" id="1088818.A0A2I0B4C3"/>
<evidence type="ECO:0000313" key="4">
    <source>
        <dbReference type="EMBL" id="PKA62642.1"/>
    </source>
</evidence>